<dbReference type="InterPro" id="IPR036291">
    <property type="entry name" value="NAD(P)-bd_dom_sf"/>
</dbReference>
<comment type="subcellular location">
    <subcellularLocation>
        <location evidence="1 9">Cytoplasm</location>
    </subcellularLocation>
</comment>
<dbReference type="PROSITE" id="PS00521">
    <property type="entry name" value="P5CR"/>
    <property type="match status" value="1"/>
</dbReference>
<dbReference type="PIRSF" id="PIRSF000193">
    <property type="entry name" value="Pyrrol-5-carb_rd"/>
    <property type="match status" value="1"/>
</dbReference>
<accession>A0A1M5ZAD6</accession>
<dbReference type="Proteomes" id="UP000184241">
    <property type="component" value="Unassembled WGS sequence"/>
</dbReference>
<dbReference type="Gene3D" id="3.40.50.720">
    <property type="entry name" value="NAD(P)-binding Rossmann-like Domain"/>
    <property type="match status" value="1"/>
</dbReference>
<reference evidence="15 16" key="1">
    <citation type="submission" date="2016-11" db="EMBL/GenBank/DDBJ databases">
        <authorList>
            <person name="Jaros S."/>
            <person name="Januszkiewicz K."/>
            <person name="Wedrychowicz H."/>
        </authorList>
    </citation>
    <scope>NUCLEOTIDE SEQUENCE [LARGE SCALE GENOMIC DNA]</scope>
    <source>
        <strain evidence="15 16">DSM 6191</strain>
    </source>
</reference>
<evidence type="ECO:0000259" key="14">
    <source>
        <dbReference type="Pfam" id="PF14748"/>
    </source>
</evidence>
<organism evidence="15 16">
    <name type="scientific">Clostridium intestinale DSM 6191</name>
    <dbReference type="NCBI Taxonomy" id="1121320"/>
    <lineage>
        <taxon>Bacteria</taxon>
        <taxon>Bacillati</taxon>
        <taxon>Bacillota</taxon>
        <taxon>Clostridia</taxon>
        <taxon>Eubacteriales</taxon>
        <taxon>Clostridiaceae</taxon>
        <taxon>Clostridium</taxon>
    </lineage>
</organism>
<evidence type="ECO:0000256" key="1">
    <source>
        <dbReference type="ARBA" id="ARBA00004496"/>
    </source>
</evidence>
<proteinExistence type="inferred from homology"/>
<feature type="binding site" evidence="11">
    <location>
        <position position="58"/>
    </location>
    <ligand>
        <name>NADPH</name>
        <dbReference type="ChEBI" id="CHEBI:57783"/>
    </ligand>
</feature>
<keyword evidence="7 9" id="KW-0560">Oxidoreductase</keyword>
<comment type="similarity">
    <text evidence="2 9 12">Belongs to the pyrroline-5-carboxylate reductase family.</text>
</comment>
<feature type="binding site" evidence="11">
    <location>
        <begin position="71"/>
        <end position="74"/>
    </location>
    <ligand>
        <name>NADP(+)</name>
        <dbReference type="ChEBI" id="CHEBI:58349"/>
    </ligand>
</feature>
<dbReference type="AlphaFoldDB" id="A0A1M5ZAD6"/>
<evidence type="ECO:0000256" key="3">
    <source>
        <dbReference type="ARBA" id="ARBA00022490"/>
    </source>
</evidence>
<protein>
    <recommendedName>
        <fullName evidence="9 10">Pyrroline-5-carboxylate reductase</fullName>
        <shortName evidence="9">P5C reductase</shortName>
        <shortName evidence="9">P5CR</shortName>
        <ecNumber evidence="9 10">1.5.1.2</ecNumber>
    </recommendedName>
    <alternativeName>
        <fullName evidence="9">PCA reductase</fullName>
    </alternativeName>
</protein>
<dbReference type="EMBL" id="FQXU01000008">
    <property type="protein sequence ID" value="SHI21195.1"/>
    <property type="molecule type" value="Genomic_DNA"/>
</dbReference>
<dbReference type="InterPro" id="IPR053790">
    <property type="entry name" value="P5CR-like_CS"/>
</dbReference>
<evidence type="ECO:0000256" key="5">
    <source>
        <dbReference type="ARBA" id="ARBA00022650"/>
    </source>
</evidence>
<dbReference type="Pfam" id="PF03807">
    <property type="entry name" value="F420_oxidored"/>
    <property type="match status" value="1"/>
</dbReference>
<dbReference type="SUPFAM" id="SSF51735">
    <property type="entry name" value="NAD(P)-binding Rossmann-fold domains"/>
    <property type="match status" value="1"/>
</dbReference>
<name>A0A1M5ZAD6_9CLOT</name>
<evidence type="ECO:0000313" key="16">
    <source>
        <dbReference type="Proteomes" id="UP000184241"/>
    </source>
</evidence>
<dbReference type="HAMAP" id="MF_01925">
    <property type="entry name" value="P5C_reductase"/>
    <property type="match status" value="1"/>
</dbReference>
<dbReference type="InterPro" id="IPR028939">
    <property type="entry name" value="P5C_Rdtase_cat_N"/>
</dbReference>
<evidence type="ECO:0000313" key="15">
    <source>
        <dbReference type="EMBL" id="SHI21195.1"/>
    </source>
</evidence>
<dbReference type="InterPro" id="IPR029036">
    <property type="entry name" value="P5CR_dimer"/>
</dbReference>
<dbReference type="EC" id="1.5.1.2" evidence="9 10"/>
<evidence type="ECO:0000256" key="9">
    <source>
        <dbReference type="HAMAP-Rule" id="MF_01925"/>
    </source>
</evidence>
<dbReference type="PANTHER" id="PTHR11645:SF0">
    <property type="entry name" value="PYRROLINE-5-CARBOXYLATE REDUCTASE 3"/>
    <property type="match status" value="1"/>
</dbReference>
<comment type="pathway">
    <text evidence="9 12">Amino-acid biosynthesis; L-proline biosynthesis; L-proline from L-glutamate 5-semialdehyde: step 1/1.</text>
</comment>
<evidence type="ECO:0000256" key="7">
    <source>
        <dbReference type="ARBA" id="ARBA00023002"/>
    </source>
</evidence>
<dbReference type="Gene3D" id="1.10.3730.10">
    <property type="entry name" value="ProC C-terminal domain-like"/>
    <property type="match status" value="1"/>
</dbReference>
<sequence length="273" mass="29420">MNKTIGFIGCGNMAQAIIGGIITSNFISKENVIASNPSKNKLDICRDKYGIEIYPGDNISVAKKSDILVLAVKPHFYSDVIKEIKDYIKEDVLIVTIAAGVSIDFVEKNFFSNIKVIRTMPNTAALVNESITLLCKNSAVSHDEFALITDMFNSIGKTEIIPEAMIDKTLAIGGSSPALVYMFIEAMADGAVLQGVPRDKAYKIAAQAVLGSAKMVLETNLHPGALKDMVCSPGGTTIEAVYTLEKNNFRGSVIEAVDSCTKKAIKMNSQNSK</sequence>
<keyword evidence="4 9" id="KW-0028">Amino-acid biosynthesis</keyword>
<feature type="domain" description="Pyrroline-5-carboxylate reductase catalytic N-terminal" evidence="13">
    <location>
        <begin position="4"/>
        <end position="100"/>
    </location>
</feature>
<dbReference type="InterPro" id="IPR000304">
    <property type="entry name" value="Pyrroline-COOH_reductase"/>
</dbReference>
<gene>
    <name evidence="9" type="primary">proC</name>
    <name evidence="15" type="ORF">SAMN02745941_02702</name>
</gene>
<dbReference type="PANTHER" id="PTHR11645">
    <property type="entry name" value="PYRROLINE-5-CARBOXYLATE REDUCTASE"/>
    <property type="match status" value="1"/>
</dbReference>
<evidence type="ECO:0000256" key="12">
    <source>
        <dbReference type="RuleBase" id="RU003903"/>
    </source>
</evidence>
<dbReference type="Pfam" id="PF14748">
    <property type="entry name" value="P5CR_dimer"/>
    <property type="match status" value="1"/>
</dbReference>
<feature type="binding site" evidence="11">
    <location>
        <begin position="8"/>
        <end position="13"/>
    </location>
    <ligand>
        <name>NADP(+)</name>
        <dbReference type="ChEBI" id="CHEBI:58349"/>
    </ligand>
</feature>
<evidence type="ECO:0000256" key="4">
    <source>
        <dbReference type="ARBA" id="ARBA00022605"/>
    </source>
</evidence>
<dbReference type="NCBIfam" id="TIGR00112">
    <property type="entry name" value="proC"/>
    <property type="match status" value="1"/>
</dbReference>
<dbReference type="FunFam" id="1.10.3730.10:FF:000001">
    <property type="entry name" value="Pyrroline-5-carboxylate reductase"/>
    <property type="match status" value="1"/>
</dbReference>
<evidence type="ECO:0000256" key="10">
    <source>
        <dbReference type="NCBIfam" id="TIGR00112"/>
    </source>
</evidence>
<evidence type="ECO:0000256" key="2">
    <source>
        <dbReference type="ARBA" id="ARBA00005525"/>
    </source>
</evidence>
<comment type="catalytic activity">
    <reaction evidence="9">
        <text>L-proline + NAD(+) = (S)-1-pyrroline-5-carboxylate + NADH + 2 H(+)</text>
        <dbReference type="Rhea" id="RHEA:14105"/>
        <dbReference type="ChEBI" id="CHEBI:15378"/>
        <dbReference type="ChEBI" id="CHEBI:17388"/>
        <dbReference type="ChEBI" id="CHEBI:57540"/>
        <dbReference type="ChEBI" id="CHEBI:57945"/>
        <dbReference type="ChEBI" id="CHEBI:60039"/>
        <dbReference type="EC" id="1.5.1.2"/>
    </reaction>
</comment>
<dbReference type="InterPro" id="IPR008927">
    <property type="entry name" value="6-PGluconate_DH-like_C_sf"/>
</dbReference>
<dbReference type="GO" id="GO:0004735">
    <property type="term" value="F:pyrroline-5-carboxylate reductase activity"/>
    <property type="evidence" value="ECO:0007669"/>
    <property type="project" value="UniProtKB-UniRule"/>
</dbReference>
<evidence type="ECO:0000259" key="13">
    <source>
        <dbReference type="Pfam" id="PF03807"/>
    </source>
</evidence>
<keyword evidence="3 9" id="KW-0963">Cytoplasm</keyword>
<comment type="catalytic activity">
    <reaction evidence="9 12">
        <text>L-proline + NADP(+) = (S)-1-pyrroline-5-carboxylate + NADPH + 2 H(+)</text>
        <dbReference type="Rhea" id="RHEA:14109"/>
        <dbReference type="ChEBI" id="CHEBI:15378"/>
        <dbReference type="ChEBI" id="CHEBI:17388"/>
        <dbReference type="ChEBI" id="CHEBI:57783"/>
        <dbReference type="ChEBI" id="CHEBI:58349"/>
        <dbReference type="ChEBI" id="CHEBI:60039"/>
        <dbReference type="EC" id="1.5.1.2"/>
    </reaction>
</comment>
<dbReference type="RefSeq" id="WP_073020175.1">
    <property type="nucleotide sequence ID" value="NZ_FQXU01000008.1"/>
</dbReference>
<dbReference type="SUPFAM" id="SSF48179">
    <property type="entry name" value="6-phosphogluconate dehydrogenase C-terminal domain-like"/>
    <property type="match status" value="1"/>
</dbReference>
<dbReference type="GO" id="GO:0005737">
    <property type="term" value="C:cytoplasm"/>
    <property type="evidence" value="ECO:0007669"/>
    <property type="project" value="UniProtKB-SubCell"/>
</dbReference>
<keyword evidence="6 9" id="KW-0521">NADP</keyword>
<evidence type="ECO:0000256" key="8">
    <source>
        <dbReference type="ARBA" id="ARBA00058118"/>
    </source>
</evidence>
<keyword evidence="5 9" id="KW-0641">Proline biosynthesis</keyword>
<evidence type="ECO:0000256" key="6">
    <source>
        <dbReference type="ARBA" id="ARBA00022857"/>
    </source>
</evidence>
<dbReference type="UniPathway" id="UPA00098">
    <property type="reaction ID" value="UER00361"/>
</dbReference>
<evidence type="ECO:0000256" key="11">
    <source>
        <dbReference type="PIRSR" id="PIRSR000193-1"/>
    </source>
</evidence>
<feature type="domain" description="Pyrroline-5-carboxylate reductase dimerisation" evidence="14">
    <location>
        <begin position="163"/>
        <end position="266"/>
    </location>
</feature>
<dbReference type="FunFam" id="3.40.50.720:FF:000190">
    <property type="entry name" value="Pyrroline-5-carboxylate reductase"/>
    <property type="match status" value="1"/>
</dbReference>
<comment type="function">
    <text evidence="8 9">Catalyzes the reduction of 1-pyrroline-5-carboxylate (PCA) to L-proline.</text>
</comment>
<dbReference type="GO" id="GO:0055129">
    <property type="term" value="P:L-proline biosynthetic process"/>
    <property type="evidence" value="ECO:0007669"/>
    <property type="project" value="UniProtKB-UniRule"/>
</dbReference>